<reference evidence="5" key="1">
    <citation type="submission" date="2022-06" db="EMBL/GenBank/DDBJ databases">
        <title>Gramella sediminis sp. nov., isolated from deep-sea sediment of the Indian Ocean.</title>
        <authorList>
            <person name="Yang L."/>
        </authorList>
    </citation>
    <scope>NUCLEOTIDE SEQUENCE</scope>
    <source>
        <strain evidence="5">HMD3159</strain>
    </source>
</reference>
<dbReference type="Pfam" id="PF12833">
    <property type="entry name" value="HTH_18"/>
    <property type="match status" value="1"/>
</dbReference>
<keyword evidence="1" id="KW-0805">Transcription regulation</keyword>
<evidence type="ECO:0000256" key="2">
    <source>
        <dbReference type="ARBA" id="ARBA00023125"/>
    </source>
</evidence>
<name>A0ABT0Z0K3_9FLAO</name>
<dbReference type="Gene3D" id="1.10.10.60">
    <property type="entry name" value="Homeodomain-like"/>
    <property type="match status" value="1"/>
</dbReference>
<evidence type="ECO:0000313" key="5">
    <source>
        <dbReference type="EMBL" id="MCM8568915.1"/>
    </source>
</evidence>
<dbReference type="EMBL" id="JAMSCK010000002">
    <property type="protein sequence ID" value="MCM8568915.1"/>
    <property type="molecule type" value="Genomic_DNA"/>
</dbReference>
<dbReference type="InterPro" id="IPR046532">
    <property type="entry name" value="DUF6597"/>
</dbReference>
<gene>
    <name evidence="5" type="ORF">NE848_05970</name>
</gene>
<evidence type="ECO:0000313" key="6">
    <source>
        <dbReference type="Proteomes" id="UP001155077"/>
    </source>
</evidence>
<evidence type="ECO:0000256" key="3">
    <source>
        <dbReference type="ARBA" id="ARBA00023163"/>
    </source>
</evidence>
<protein>
    <submittedName>
        <fullName evidence="5">Helix-turn-helix domain-containing protein</fullName>
    </submittedName>
</protein>
<proteinExistence type="predicted"/>
<sequence>MKRPLAFTPPTDLQEFIASYGILEIPDGQTETYFSPPLAMSGFIINIGKNKGTVIARIEDRDFFTANAVAGGQVTAPVYGELVGEVKSIMVFFKAMGMHRFFGNDLSQLTNSSKALTEFLGPEEADLLWNNLKAQPDNQQQINILNDFFRKHITHREEDKKLEKVLDYIHEKQGNVNITEILESFYYPRKSLERHFRKKIGLSPKVYIKIYRFKCLINFLEHNPETTWSQLASQTGYFDQSHMSRYVKEYLKVSPNSIVTLDMDYINYLLNR</sequence>
<dbReference type="InterPro" id="IPR018060">
    <property type="entry name" value="HTH_AraC"/>
</dbReference>
<keyword evidence="3" id="KW-0804">Transcription</keyword>
<dbReference type="RefSeq" id="WP_252111436.1">
    <property type="nucleotide sequence ID" value="NZ_JAMSCK010000002.1"/>
</dbReference>
<keyword evidence="6" id="KW-1185">Reference proteome</keyword>
<dbReference type="PROSITE" id="PS01124">
    <property type="entry name" value="HTH_ARAC_FAMILY_2"/>
    <property type="match status" value="1"/>
</dbReference>
<dbReference type="Pfam" id="PF20240">
    <property type="entry name" value="DUF6597"/>
    <property type="match status" value="1"/>
</dbReference>
<dbReference type="PANTHER" id="PTHR46796">
    <property type="entry name" value="HTH-TYPE TRANSCRIPTIONAL ACTIVATOR RHAS-RELATED"/>
    <property type="match status" value="1"/>
</dbReference>
<feature type="domain" description="HTH araC/xylS-type" evidence="4">
    <location>
        <begin position="163"/>
        <end position="261"/>
    </location>
</feature>
<dbReference type="Proteomes" id="UP001155077">
    <property type="component" value="Unassembled WGS sequence"/>
</dbReference>
<dbReference type="SMART" id="SM00342">
    <property type="entry name" value="HTH_ARAC"/>
    <property type="match status" value="1"/>
</dbReference>
<keyword evidence="2" id="KW-0238">DNA-binding</keyword>
<evidence type="ECO:0000256" key="1">
    <source>
        <dbReference type="ARBA" id="ARBA00023015"/>
    </source>
</evidence>
<comment type="caution">
    <text evidence="5">The sequence shown here is derived from an EMBL/GenBank/DDBJ whole genome shotgun (WGS) entry which is preliminary data.</text>
</comment>
<evidence type="ECO:0000259" key="4">
    <source>
        <dbReference type="PROSITE" id="PS01124"/>
    </source>
</evidence>
<accession>A0ABT0Z0K3</accession>
<organism evidence="5 6">
    <name type="scientific">Gramella jeungdoensis</name>
    <dbReference type="NCBI Taxonomy" id="708091"/>
    <lineage>
        <taxon>Bacteria</taxon>
        <taxon>Pseudomonadati</taxon>
        <taxon>Bacteroidota</taxon>
        <taxon>Flavobacteriia</taxon>
        <taxon>Flavobacteriales</taxon>
        <taxon>Flavobacteriaceae</taxon>
        <taxon>Christiangramia</taxon>
    </lineage>
</organism>
<dbReference type="InterPro" id="IPR050204">
    <property type="entry name" value="AraC_XylS_family_regulators"/>
</dbReference>